<dbReference type="FunFam" id="2.60.40.10:FF:000141">
    <property type="entry name" value="Down syndrome cell adhesion molecule a"/>
    <property type="match status" value="1"/>
</dbReference>
<dbReference type="GO" id="GO:0098609">
    <property type="term" value="P:cell-cell adhesion"/>
    <property type="evidence" value="ECO:0007669"/>
    <property type="project" value="TreeGrafter"/>
</dbReference>
<dbReference type="PROSITE" id="PS50835">
    <property type="entry name" value="IG_LIKE"/>
    <property type="match status" value="7"/>
</dbReference>
<dbReference type="EMBL" id="ABDC03033229">
    <property type="status" value="NOT_ANNOTATED_CDS"/>
    <property type="molecule type" value="Genomic_DNA"/>
</dbReference>
<dbReference type="FunFam" id="2.60.40.10:FF:000477">
    <property type="entry name" value="DS cell adhesion molecule like 1"/>
    <property type="match status" value="1"/>
</dbReference>
<feature type="domain" description="Ig-like" evidence="15">
    <location>
        <begin position="392"/>
        <end position="485"/>
    </location>
</feature>
<accession>A0A8C5YDG1</accession>
<dbReference type="FunFam" id="2.60.40.10:FF:000167">
    <property type="entry name" value="Down syndrome cell adhesion molecule b"/>
    <property type="match status" value="1"/>
</dbReference>
<dbReference type="FunFam" id="2.60.40.10:FF:000401">
    <property type="entry name" value="Down syndrome cell adhesion molecule"/>
    <property type="match status" value="1"/>
</dbReference>
<dbReference type="FunFam" id="2.60.40.10:FF:000172">
    <property type="entry name" value="Down syndrome cell adhesion molecule b"/>
    <property type="match status" value="1"/>
</dbReference>
<dbReference type="EMBL" id="ABDC03033231">
    <property type="status" value="NOT_ANNOTATED_CDS"/>
    <property type="molecule type" value="Genomic_DNA"/>
</dbReference>
<proteinExistence type="predicted"/>
<evidence type="ECO:0000256" key="12">
    <source>
        <dbReference type="ARBA" id="ARBA00064573"/>
    </source>
</evidence>
<feature type="domain" description="Fibronectin type-III" evidence="16">
    <location>
        <begin position="1268"/>
        <end position="1369"/>
    </location>
</feature>
<reference evidence="17" key="3">
    <citation type="submission" date="2025-09" db="UniProtKB">
        <authorList>
            <consortium name="Ensembl"/>
        </authorList>
    </citation>
    <scope>IDENTIFICATION</scope>
</reference>
<feature type="domain" description="Ig-like" evidence="15">
    <location>
        <begin position="210"/>
        <end position="290"/>
    </location>
</feature>
<keyword evidence="7 14" id="KW-1133">Transmembrane helix</keyword>
<dbReference type="InterPro" id="IPR036116">
    <property type="entry name" value="FN3_sf"/>
</dbReference>
<evidence type="ECO:0000256" key="1">
    <source>
        <dbReference type="ARBA" id="ARBA00004251"/>
    </source>
</evidence>
<dbReference type="GO" id="GO:0005886">
    <property type="term" value="C:plasma membrane"/>
    <property type="evidence" value="ECO:0007669"/>
    <property type="project" value="UniProtKB-SubCell"/>
</dbReference>
<dbReference type="CDD" id="cd00063">
    <property type="entry name" value="FN3"/>
    <property type="match status" value="6"/>
</dbReference>
<keyword evidence="11" id="KW-0393">Immunoglobulin domain</keyword>
<dbReference type="GO" id="GO:1990890">
    <property type="term" value="F:netrin receptor binding"/>
    <property type="evidence" value="ECO:0007669"/>
    <property type="project" value="Ensembl"/>
</dbReference>
<feature type="domain" description="Ig-like" evidence="15">
    <location>
        <begin position="298"/>
        <end position="386"/>
    </location>
</feature>
<comment type="subunit">
    <text evidence="12">Homodimer; mediates homophilic interactions to promote cell adhesion. Interacts with DCC; the interaction is abolished in response to NTN1. Interacts (via extracellular domain) with NTN1. Interacts (via extracellular domain) with UNC5C (via Ig-like C2-type domain). Interacts with PTK2. Interacts with FYN.</text>
</comment>
<name>A0A8C5YDG1_MICMU</name>
<keyword evidence="10" id="KW-0325">Glycoprotein</keyword>
<feature type="domain" description="Fibronectin type-III" evidence="16">
    <location>
        <begin position="885"/>
        <end position="981"/>
    </location>
</feature>
<evidence type="ECO:0000256" key="5">
    <source>
        <dbReference type="ARBA" id="ARBA00022737"/>
    </source>
</evidence>
<keyword evidence="5" id="KW-0677">Repeat</keyword>
<feature type="region of interest" description="Disordered" evidence="13">
    <location>
        <begin position="1723"/>
        <end position="1805"/>
    </location>
</feature>
<dbReference type="GO" id="GO:0048842">
    <property type="term" value="P:positive regulation of axon extension involved in axon guidance"/>
    <property type="evidence" value="ECO:0007669"/>
    <property type="project" value="Ensembl"/>
</dbReference>
<evidence type="ECO:0000256" key="14">
    <source>
        <dbReference type="SAM" id="Phobius"/>
    </source>
</evidence>
<evidence type="ECO:0000313" key="17">
    <source>
        <dbReference type="Ensembl" id="ENSMICP00000048899.1"/>
    </source>
</evidence>
<feature type="compositionally biased region" description="Low complexity" evidence="13">
    <location>
        <begin position="1593"/>
        <end position="1602"/>
    </location>
</feature>
<dbReference type="Gene3D" id="2.60.40.10">
    <property type="entry name" value="Immunoglobulins"/>
    <property type="match status" value="14"/>
</dbReference>
<evidence type="ECO:0000256" key="6">
    <source>
        <dbReference type="ARBA" id="ARBA00022889"/>
    </source>
</evidence>
<dbReference type="InterPro" id="IPR056754">
    <property type="entry name" value="DSCAM/DSCAML_C"/>
</dbReference>
<feature type="domain" description="Fibronectin type-III" evidence="16">
    <location>
        <begin position="781"/>
        <end position="880"/>
    </location>
</feature>
<dbReference type="InterPro" id="IPR003599">
    <property type="entry name" value="Ig_sub"/>
</dbReference>
<dbReference type="FunFam" id="2.60.40.10:FF:000264">
    <property type="entry name" value="Down syndrome cell adhesion molecule like 1"/>
    <property type="match status" value="1"/>
</dbReference>
<dbReference type="FunFam" id="2.60.40.10:FF:000215">
    <property type="entry name" value="Down syndrome cell adhesion molecule a"/>
    <property type="match status" value="1"/>
</dbReference>
<dbReference type="InterPro" id="IPR036179">
    <property type="entry name" value="Ig-like_dom_sf"/>
</dbReference>
<dbReference type="PROSITE" id="PS50853">
    <property type="entry name" value="FN3"/>
    <property type="match status" value="6"/>
</dbReference>
<evidence type="ECO:0000256" key="7">
    <source>
        <dbReference type="ARBA" id="ARBA00022989"/>
    </source>
</evidence>
<feature type="domain" description="Fibronectin type-III" evidence="16">
    <location>
        <begin position="985"/>
        <end position="1079"/>
    </location>
</feature>
<evidence type="ECO:0000256" key="2">
    <source>
        <dbReference type="ARBA" id="ARBA00022475"/>
    </source>
</evidence>
<feature type="compositionally biased region" description="Polar residues" evidence="13">
    <location>
        <begin position="1742"/>
        <end position="1751"/>
    </location>
</feature>
<feature type="domain" description="Ig-like" evidence="15">
    <location>
        <begin position="1079"/>
        <end position="1171"/>
    </location>
</feature>
<dbReference type="SMART" id="SM00409">
    <property type="entry name" value="IG"/>
    <property type="match status" value="7"/>
</dbReference>
<dbReference type="SMART" id="SM00060">
    <property type="entry name" value="FN3"/>
    <property type="match status" value="6"/>
</dbReference>
<feature type="region of interest" description="Disordered" evidence="13">
    <location>
        <begin position="1512"/>
        <end position="1602"/>
    </location>
</feature>
<dbReference type="CDD" id="cd20958">
    <property type="entry name" value="IgI_5_Dscam"/>
    <property type="match status" value="1"/>
</dbReference>
<dbReference type="PANTHER" id="PTHR44170">
    <property type="entry name" value="PROTEIN SIDEKICK"/>
    <property type="match status" value="1"/>
</dbReference>
<sequence>FSEDLHSSLYFVNASLQEVVFASTTGTLVPCPAAGIPPVTLRWYLATGEEIYDVPGIRHVHPNGTLQIFPFPPSSFSTLIHDNTYYCTAENPSGKIRSQDVHIKAVLREPYTVRVEDQKTMRGNVAVFKCIIPSSVEAYITVVSWEKDTVSLVSGSRFLITSTGALYIKDVQNEDGLYNYRCVTRHRYTGETRQSNSARLFVSDPANSAPSILDGFDHRKAMAGQRVELPCKALGHPEPDYRWLKDNMPLELSGRFQKTVTGLLIENTRPLDSGSYVCEVSNRYGTAKVIGRLYVKQPLKATISPRKVKSSVGSQVSLSCSVTGSEDQELSWYRNGEILNPGKNVRITGINHENLIMDHMVKSDGGAYQCFVRKDKLSAQDYVQVVLEDGTPKIISAFSEKVVSPAEPVSLMCNVKGTPLPTITWTLDDDPILKGGGHRISQMITSEGNVVSYLNISSSQVRDGGVYRCTANNSAGVVLYQARINVRGPASIRPMKNITAIAGRDTYIHCRVIGYPYYSIKWYKNSNLLPFNHRQVAFENNGTLKLSDVQKEVDEGEYTCNVLVQPQLSTSQSVHVTVKVPAMITSYPNTTLATQGQKKEMSCTAHGEKPIIVRWEKEDRIINPEMARYLVSTKEAGEEVISTLQILPTVREDSGFFSCHAINSYGEDRGIIQLTVQEPPDPPEIEIKDVKARTITLRWTMGFDGNSPITGYDIECKNKSDSWDSAQRTKDVSPQLNSATIIDIHPSSTYSIRMYAKNRIGKSEPSNELTITADEAAPDGPPQEVHLEPISSQSIRVTWKAPKKHLQNGIIRGYQIGYREYSTGGNFQFNIISIDTTGDSEVYTLDNLNKFTQYGLVVQACNRAGTGPSSQEIITTTLEDVPSYPPENVQAIATSPESISISWSTLSKEALNGILQGFRVIYWANLMDGELGEIKNVTTTQPSLELDGLEKYTNYSIQVLAFTRAGDGVRSEQIFTRTKEDVPGPPAGVKAAAASASMVFVSWLPPLKLNGVIRKYTVFCSHPYPTVISEFEASPDSFSYRIPNLSRNRQYSVWVVAVTSAGRGNSSEIITVEPLAKAPARILTFSGTVTTPWMKDIVLPCKAVGDPSPAVKWMKDSNGTPSLVTIDGRRSIFSNGSFIIRTVKAEDSGYYSCIANNNWGSDEIILNLQVQVPPDQPRLTVSKTTSSSITLSWLPGDNGGSSIRGYILQYSEDNSEQWGSFPISPSERSYRLENLKCGTWYKFTLTAQNGVGPGRISEIIEAKTLGKEPQFSREQELFASINTTRVRLNLIGWNDGGCPITSFTLEYRPFGTTVWTTAQRTSLSKSYILYDLQEATWYELQMRVCNSAGCAEKQANFATLNYDGSTIPPLIKSVVQSEEGLTTNEGLKMLVTISCILVGVLLLFVLLLVLRRRRREQRLKRLRDAKSLAEMLMSKNTRTSDTLSKQQQTLRMHIDIPRAQLLIEERDTMETIDDRSTVLLTDADFGEAAKQKSLTVTHTVHYQSVSQATGPLVDVSDARPGTNPTTRRNAKAGPTARNRYASQWTLNRPHPTISTHTLTTDWRLPTPRAAGSVDKESDSYSVSPSQDTDRARSSMVSTESASSTYEELARAYEHAKMEEQLRHAKFTITECFISDTSSEQLTAGTNEYTDSLTSSTPSESGICRFTASPPKPQDGGRVMNMAVPKAHRDLIHLPPYLRMDFLLNRGGPGTSRDLSLGQACLEPQKSRTLKRPTVLEPIPMEASSSASSTREGQARQPPGAVATLPQREGAELGQAAKMSSSQESLLDSRGHLKGNNPYAKSYTLV</sequence>
<evidence type="ECO:0000256" key="4">
    <source>
        <dbReference type="ARBA" id="ARBA00022729"/>
    </source>
</evidence>
<keyword evidence="3 14" id="KW-0812">Transmembrane</keyword>
<evidence type="ECO:0000313" key="18">
    <source>
        <dbReference type="Proteomes" id="UP000694394"/>
    </source>
</evidence>
<reference evidence="17" key="1">
    <citation type="submission" date="2016-12" db="EMBL/GenBank/DDBJ databases">
        <title>Mouse lemur reference genome and diversity panel.</title>
        <authorList>
            <person name="Harris R."/>
            <person name="Larsen P."/>
            <person name="Liu Y."/>
            <person name="Hughes D.S."/>
            <person name="Murali S."/>
            <person name="Raveendran M."/>
            <person name="Korchina V."/>
            <person name="Wang M."/>
            <person name="Jhangiani S."/>
            <person name="Bandaranaike D."/>
            <person name="Bellair M."/>
            <person name="Blankenburg K."/>
            <person name="Chao H."/>
            <person name="Dahdouli M."/>
            <person name="Dinh H."/>
            <person name="Doddapaneni H."/>
            <person name="English A."/>
            <person name="Firestine M."/>
            <person name="Gnanaolivu R."/>
            <person name="Gross S."/>
            <person name="Hernandez B."/>
            <person name="Javaid M."/>
            <person name="Jayaseelan J."/>
            <person name="Jones J."/>
            <person name="Khan Z."/>
            <person name="Kovar C."/>
            <person name="Kurapati P."/>
            <person name="Le B."/>
            <person name="Lee S."/>
            <person name="Li M."/>
            <person name="Mathew T."/>
            <person name="Narasimhan A."/>
            <person name="Ngo D."/>
            <person name="Nguyen L."/>
            <person name="Okwuonu G."/>
            <person name="Ongeri F."/>
            <person name="Osuji N."/>
            <person name="Pu L.-L."/>
            <person name="Puazo M."/>
            <person name="Quiroz J."/>
            <person name="Raj R."/>
            <person name="Rajbhandari K."/>
            <person name="Reid J.G."/>
            <person name="Santibanez J."/>
            <person name="Sexton D."/>
            <person name="Skinner E."/>
            <person name="Vee V."/>
            <person name="Weissenberger G."/>
            <person name="Wu Y."/>
            <person name="Xin Y."/>
            <person name="Han Y."/>
            <person name="Campbell C."/>
            <person name="Brown A."/>
            <person name="Sullivan B."/>
            <person name="Shelton J."/>
            <person name="Brown S."/>
            <person name="Dudchenko O."/>
            <person name="Machol I."/>
            <person name="Durand N."/>
            <person name="Shamim M."/>
            <person name="Lieberman A."/>
            <person name="Muzny D.M."/>
            <person name="Richards S."/>
            <person name="Yoder A."/>
            <person name="Worley K.C."/>
            <person name="Rogers J."/>
            <person name="Gibbs R.A."/>
        </authorList>
    </citation>
    <scope>NUCLEOTIDE SEQUENCE [LARGE SCALE GENOMIC DNA]</scope>
</reference>
<dbReference type="SUPFAM" id="SSF48726">
    <property type="entry name" value="Immunoglobulin"/>
    <property type="match status" value="8"/>
</dbReference>
<dbReference type="FunFam" id="2.60.40.10:FF:000219">
    <property type="entry name" value="Down syndrome cell adhesion molecule homolog"/>
    <property type="match status" value="1"/>
</dbReference>
<evidence type="ECO:0000256" key="11">
    <source>
        <dbReference type="ARBA" id="ARBA00023319"/>
    </source>
</evidence>
<dbReference type="SUPFAM" id="SSF49265">
    <property type="entry name" value="Fibronectin type III"/>
    <property type="match status" value="3"/>
</dbReference>
<dbReference type="FunFam" id="2.60.40.10:FF:000120">
    <property type="entry name" value="Down syndrome cell adhesion molecule like 1"/>
    <property type="match status" value="1"/>
</dbReference>
<protein>
    <submittedName>
        <fullName evidence="17">DS cell adhesion molecule</fullName>
    </submittedName>
</protein>
<dbReference type="FunFam" id="2.60.40.10:FF:000017">
    <property type="entry name" value="Down syndrome cell adhesion molecule b"/>
    <property type="match status" value="1"/>
</dbReference>
<dbReference type="EMBL" id="ABDC03033232">
    <property type="status" value="NOT_ANNOTATED_CDS"/>
    <property type="molecule type" value="Genomic_DNA"/>
</dbReference>
<dbReference type="Pfam" id="PF13927">
    <property type="entry name" value="Ig_3"/>
    <property type="match status" value="2"/>
</dbReference>
<evidence type="ECO:0000256" key="10">
    <source>
        <dbReference type="ARBA" id="ARBA00023180"/>
    </source>
</evidence>
<keyword evidence="2" id="KW-1003">Cell membrane</keyword>
<comment type="subcellular location">
    <subcellularLocation>
        <location evidence="1">Cell membrane</location>
        <topology evidence="1">Single-pass type I membrane protein</topology>
    </subcellularLocation>
</comment>
<dbReference type="InterPro" id="IPR003598">
    <property type="entry name" value="Ig_sub2"/>
</dbReference>
<dbReference type="InterPro" id="IPR013783">
    <property type="entry name" value="Ig-like_fold"/>
</dbReference>
<feature type="domain" description="Ig-like" evidence="15">
    <location>
        <begin position="581"/>
        <end position="677"/>
    </location>
</feature>
<dbReference type="FunFam" id="2.60.40.10:FF:000229">
    <property type="entry name" value="Down syndrome cell adhesion molecule homolog"/>
    <property type="match status" value="1"/>
</dbReference>
<dbReference type="PANTHER" id="PTHR44170:SF53">
    <property type="entry name" value="DS CELL ADHESION MOLECULE LIKE 1"/>
    <property type="match status" value="1"/>
</dbReference>
<evidence type="ECO:0000256" key="9">
    <source>
        <dbReference type="ARBA" id="ARBA00023157"/>
    </source>
</evidence>
<dbReference type="Pfam" id="PF25059">
    <property type="entry name" value="FN3_DSCAM-DSCAML_C"/>
    <property type="match status" value="1"/>
</dbReference>
<evidence type="ECO:0000256" key="3">
    <source>
        <dbReference type="ARBA" id="ARBA00022692"/>
    </source>
</evidence>
<feature type="domain" description="Fibronectin type-III" evidence="16">
    <location>
        <begin position="679"/>
        <end position="776"/>
    </location>
</feature>
<dbReference type="InterPro" id="IPR003961">
    <property type="entry name" value="FN3_dom"/>
</dbReference>
<feature type="transmembrane region" description="Helical" evidence="14">
    <location>
        <begin position="1389"/>
        <end position="1410"/>
    </location>
</feature>
<dbReference type="Pfam" id="PF00041">
    <property type="entry name" value="fn3"/>
    <property type="match status" value="5"/>
</dbReference>
<feature type="domain" description="Ig-like" evidence="15">
    <location>
        <begin position="110"/>
        <end position="201"/>
    </location>
</feature>
<feature type="compositionally biased region" description="Polar residues" evidence="13">
    <location>
        <begin position="1540"/>
        <end position="1560"/>
    </location>
</feature>
<dbReference type="FunFam" id="2.60.40.10:FF:000176">
    <property type="entry name" value="Down syndrome cell adhesion molecule a"/>
    <property type="match status" value="1"/>
</dbReference>
<dbReference type="FunFam" id="2.60.40.10:FF:000315">
    <property type="entry name" value="Down syndrome cell adhesion molecule like 1"/>
    <property type="match status" value="1"/>
</dbReference>
<keyword evidence="6" id="KW-0130">Cell adhesion</keyword>
<feature type="domain" description="Ig-like" evidence="15">
    <location>
        <begin position="489"/>
        <end position="577"/>
    </location>
</feature>
<evidence type="ECO:0000256" key="13">
    <source>
        <dbReference type="SAM" id="MobiDB-lite"/>
    </source>
</evidence>
<dbReference type="Proteomes" id="UP000694394">
    <property type="component" value="Chromosome 31"/>
</dbReference>
<reference evidence="17" key="2">
    <citation type="submission" date="2025-08" db="UniProtKB">
        <authorList>
            <consortium name="Ensembl"/>
        </authorList>
    </citation>
    <scope>IDENTIFICATION</scope>
</reference>
<dbReference type="CDD" id="cd00096">
    <property type="entry name" value="Ig"/>
    <property type="match status" value="2"/>
</dbReference>
<dbReference type="GeneTree" id="ENSGT00940000154678"/>
<evidence type="ECO:0000259" key="15">
    <source>
        <dbReference type="PROSITE" id="PS50835"/>
    </source>
</evidence>
<dbReference type="FunFam" id="2.60.40.10:FF:000729">
    <property type="entry name" value="Down syndrome cell adhesion molecule"/>
    <property type="match status" value="1"/>
</dbReference>
<keyword evidence="18" id="KW-1185">Reference proteome</keyword>
<dbReference type="InterPro" id="IPR007110">
    <property type="entry name" value="Ig-like_dom"/>
</dbReference>
<gene>
    <name evidence="17" type="primary">DSCAM</name>
</gene>
<dbReference type="SMART" id="SM00408">
    <property type="entry name" value="IGc2"/>
    <property type="match status" value="7"/>
</dbReference>
<dbReference type="EMBL" id="ABDC03033228">
    <property type="status" value="NOT_ANNOTATED_CDS"/>
    <property type="molecule type" value="Genomic_DNA"/>
</dbReference>
<keyword evidence="9" id="KW-1015">Disulfide bond</keyword>
<keyword evidence="4" id="KW-0732">Signal</keyword>
<dbReference type="EMBL" id="ABDC03033230">
    <property type="status" value="NOT_ANNOTATED_CDS"/>
    <property type="molecule type" value="Genomic_DNA"/>
</dbReference>
<evidence type="ECO:0000259" key="16">
    <source>
        <dbReference type="PROSITE" id="PS50853"/>
    </source>
</evidence>
<keyword evidence="8 14" id="KW-0472">Membrane</keyword>
<organism evidence="17 18">
    <name type="scientific">Microcebus murinus</name>
    <name type="common">Gray mouse lemur</name>
    <name type="synonym">Lemur murinus</name>
    <dbReference type="NCBI Taxonomy" id="30608"/>
    <lineage>
        <taxon>Eukaryota</taxon>
        <taxon>Metazoa</taxon>
        <taxon>Chordata</taxon>
        <taxon>Craniata</taxon>
        <taxon>Vertebrata</taxon>
        <taxon>Euteleostomi</taxon>
        <taxon>Mammalia</taxon>
        <taxon>Eutheria</taxon>
        <taxon>Euarchontoglires</taxon>
        <taxon>Primates</taxon>
        <taxon>Strepsirrhini</taxon>
        <taxon>Lemuriformes</taxon>
        <taxon>Cheirogaleidae</taxon>
        <taxon>Microcebus</taxon>
    </lineage>
</organism>
<evidence type="ECO:0000256" key="8">
    <source>
        <dbReference type="ARBA" id="ARBA00023136"/>
    </source>
</evidence>
<feature type="domain" description="Fibronectin type-III" evidence="16">
    <location>
        <begin position="1173"/>
        <end position="1267"/>
    </location>
</feature>
<dbReference type="CDD" id="cd05735">
    <property type="entry name" value="Ig_DSCAM"/>
    <property type="match status" value="1"/>
</dbReference>
<dbReference type="Pfam" id="PF07679">
    <property type="entry name" value="I-set"/>
    <property type="match status" value="4"/>
</dbReference>
<dbReference type="InterPro" id="IPR013098">
    <property type="entry name" value="Ig_I-set"/>
</dbReference>
<dbReference type="GO" id="GO:0042327">
    <property type="term" value="P:positive regulation of phosphorylation"/>
    <property type="evidence" value="ECO:0007669"/>
    <property type="project" value="Ensembl"/>
</dbReference>
<dbReference type="Ensembl" id="ENSMICT00000062366.1">
    <property type="protein sequence ID" value="ENSMICP00000048899.1"/>
    <property type="gene ID" value="ENSMICG00000042048.1"/>
</dbReference>